<accession>A0A4U9UU99</accession>
<dbReference type="KEGG" id="stha:NCTC11429_01865"/>
<dbReference type="Proteomes" id="UP000308196">
    <property type="component" value="Chromosome"/>
</dbReference>
<evidence type="ECO:0000313" key="1">
    <source>
        <dbReference type="EMBL" id="VTR37396.1"/>
    </source>
</evidence>
<dbReference type="STRING" id="1123265.GCA_000686625_00734"/>
<evidence type="ECO:0000313" key="2">
    <source>
        <dbReference type="Proteomes" id="UP000308196"/>
    </source>
</evidence>
<reference evidence="1 2" key="1">
    <citation type="submission" date="2019-05" db="EMBL/GenBank/DDBJ databases">
        <authorList>
            <consortium name="Pathogen Informatics"/>
        </authorList>
    </citation>
    <scope>NUCLEOTIDE SEQUENCE [LARGE SCALE GENOMIC DNA]</scope>
    <source>
        <strain evidence="1 2">NCTC11429</strain>
    </source>
</reference>
<name>A0A4U9UU99_9SPHI</name>
<dbReference type="EMBL" id="LR590484">
    <property type="protein sequence ID" value="VTR37396.1"/>
    <property type="molecule type" value="Genomic_DNA"/>
</dbReference>
<protein>
    <submittedName>
        <fullName evidence="1">Uncharacterized protein</fullName>
    </submittedName>
</protein>
<gene>
    <name evidence="1" type="ORF">NCTC11429_01865</name>
</gene>
<organism evidence="1 2">
    <name type="scientific">Sphingobacterium thalpophilum</name>
    <dbReference type="NCBI Taxonomy" id="259"/>
    <lineage>
        <taxon>Bacteria</taxon>
        <taxon>Pseudomonadati</taxon>
        <taxon>Bacteroidota</taxon>
        <taxon>Sphingobacteriia</taxon>
        <taxon>Sphingobacteriales</taxon>
        <taxon>Sphingobacteriaceae</taxon>
        <taxon>Sphingobacterium</taxon>
    </lineage>
</organism>
<proteinExistence type="predicted"/>
<sequence length="32" mass="3688">MFVGFLLKERQLDFQIDNNANAGNMLCLFVLI</sequence>
<dbReference type="AlphaFoldDB" id="A0A4U9UU99"/>